<keyword evidence="2" id="KW-1185">Reference proteome</keyword>
<proteinExistence type="predicted"/>
<protein>
    <submittedName>
        <fullName evidence="1">Transposase</fullName>
    </submittedName>
</protein>
<reference evidence="1 2" key="1">
    <citation type="journal article" date="2015" name="Genome Announc.">
        <title>Virulence Factor Genes Detected in the Complete Genome Sequence of Corynebacterium uterequi DSM 45634, Isolated from the Uterus of a Maiden Mare.</title>
        <authorList>
            <person name="Ruckert C."/>
            <person name="Kriete M."/>
            <person name="Jaenicke S."/>
            <person name="Winkler A."/>
            <person name="Tauch A."/>
        </authorList>
    </citation>
    <scope>NUCLEOTIDE SEQUENCE [LARGE SCALE GENOMIC DNA]</scope>
    <source>
        <strain evidence="1 2">DSM 45634</strain>
    </source>
</reference>
<evidence type="ECO:0000313" key="2">
    <source>
        <dbReference type="Proteomes" id="UP000035548"/>
    </source>
</evidence>
<accession>A0A0G3HAG3</accession>
<dbReference type="PATRIC" id="fig|1072256.5.peg.334"/>
<dbReference type="EMBL" id="CP011546">
    <property type="protein sequence ID" value="AKK10361.1"/>
    <property type="molecule type" value="Genomic_DNA"/>
</dbReference>
<organism evidence="1 2">
    <name type="scientific">Corynebacterium uterequi</name>
    <dbReference type="NCBI Taxonomy" id="1072256"/>
    <lineage>
        <taxon>Bacteria</taxon>
        <taxon>Bacillati</taxon>
        <taxon>Actinomycetota</taxon>
        <taxon>Actinomycetes</taxon>
        <taxon>Mycobacteriales</taxon>
        <taxon>Corynebacteriaceae</taxon>
        <taxon>Corynebacterium</taxon>
    </lineage>
</organism>
<sequence length="153" mass="16699">MIGRCDTTHYDEPDILPFFDHLGSSNGSTEAINAKLDHLRGTALGCSNLTYYFRPEFVRGWGFRPGYTLNGEDLGIFHLKRCTCIASVARASSLSTAAGPGTTNPNFPRENHFARHTHPHPATGILQPKRCTCIAPKPAANFPGYTPNGEEPV</sequence>
<dbReference type="KEGG" id="cut:CUTER_01725"/>
<dbReference type="Proteomes" id="UP000035548">
    <property type="component" value="Chromosome"/>
</dbReference>
<name>A0A0G3HAG3_9CORY</name>
<evidence type="ECO:0000313" key="1">
    <source>
        <dbReference type="EMBL" id="AKK10361.1"/>
    </source>
</evidence>
<gene>
    <name evidence="1" type="ORF">CUTER_01725</name>
</gene>
<dbReference type="STRING" id="1072256.CUTER_01725"/>
<reference evidence="2" key="2">
    <citation type="submission" date="2015-05" db="EMBL/GenBank/DDBJ databases">
        <title>Complete genome sequence of Corynebacterium uterequi DSM 45634, isolated from the uterus of a maiden mare.</title>
        <authorList>
            <person name="Ruckert C."/>
            <person name="Albersmeier A."/>
            <person name="Winkler A."/>
            <person name="Tauch A."/>
        </authorList>
    </citation>
    <scope>NUCLEOTIDE SEQUENCE [LARGE SCALE GENOMIC DNA]</scope>
    <source>
        <strain evidence="2">DSM 45634</strain>
    </source>
</reference>
<dbReference type="AlphaFoldDB" id="A0A0G3HAG3"/>